<gene>
    <name evidence="1" type="ORF">LCGC14_0268030</name>
</gene>
<protein>
    <submittedName>
        <fullName evidence="1">Uncharacterized protein</fullName>
    </submittedName>
</protein>
<dbReference type="EMBL" id="LAZR01000146">
    <property type="protein sequence ID" value="KKN86627.1"/>
    <property type="molecule type" value="Genomic_DNA"/>
</dbReference>
<dbReference type="AlphaFoldDB" id="A0A0F9UGY6"/>
<reference evidence="1" key="1">
    <citation type="journal article" date="2015" name="Nature">
        <title>Complex archaea that bridge the gap between prokaryotes and eukaryotes.</title>
        <authorList>
            <person name="Spang A."/>
            <person name="Saw J.H."/>
            <person name="Jorgensen S.L."/>
            <person name="Zaremba-Niedzwiedzka K."/>
            <person name="Martijn J."/>
            <person name="Lind A.E."/>
            <person name="van Eijk R."/>
            <person name="Schleper C."/>
            <person name="Guy L."/>
            <person name="Ettema T.J."/>
        </authorList>
    </citation>
    <scope>NUCLEOTIDE SEQUENCE</scope>
</reference>
<comment type="caution">
    <text evidence="1">The sequence shown here is derived from an EMBL/GenBank/DDBJ whole genome shotgun (WGS) entry which is preliminary data.</text>
</comment>
<name>A0A0F9UGY6_9ZZZZ</name>
<accession>A0A0F9UGY6</accession>
<organism evidence="1">
    <name type="scientific">marine sediment metagenome</name>
    <dbReference type="NCBI Taxonomy" id="412755"/>
    <lineage>
        <taxon>unclassified sequences</taxon>
        <taxon>metagenomes</taxon>
        <taxon>ecological metagenomes</taxon>
    </lineage>
</organism>
<evidence type="ECO:0000313" key="1">
    <source>
        <dbReference type="EMBL" id="KKN86627.1"/>
    </source>
</evidence>
<sequence>MSKKLVTKKASVLPSKTEEMLSEFSIKYEIPLPKLQEAHKKIMASMKSKRNVEDRAIIKLLGQLREGKLVDTEPVSFVLLGLTGLNDSKDFQVKEVTKWVKKEVPKVAQDLVTKGLLGIGYPIYKSAAGPEATLNVATTVYHPDHKERAIKECGESNLLSVAVDGFASPVLVSAIDKQETFAKSGSENPNYNKPVLHNYSRRYIGIAVRQREEPDAEGGRSFVPSFITNYGTQAKEFLPLHRHIDYDAKVTDITNDQKEVEMYAISVPEYSEATKVYEKGEASEYLGESWLINDDDDVAEILYVIDSYYENGRVVDYDKIQQLFANQKDWKAMIKETIPRVFSGVFTVAGRSQGAIFADTIAGSLIDAGKDPKDLRNAPRLSFQTCSNNPLAQELNTGDVIKPIFYFDEGNKYDFDLRVRTQEREPVVYLLGWSWEHKAGSESFIQADEVSS</sequence>
<proteinExistence type="predicted"/>